<sequence>MTALAWCSLALALIPAWFYCRNTPIFRVPPPIDPQAPPIALSVLIPARDEAANIGDCLLAVLASTGVDLEAVVLDDHSTDQTAAIVRQMASADRRVRLIVPPQLPAGWNGKQHACWRLTQEAAHDEWVFLDADVRVTPDAFARAAAERRARAIDLFGGFPHQQTGTLLEKLLIPLIPFVLLGYLSLRQMRRSYGLGWAAGCGQFFVTHRHAYAASGGHAAIRASRHDGVMLPRAYRRARLRSDVFDASPLATCRMYDGARAVWQGLAKNAVEGAAAPRTIVPVTLLLVVGQVLPLPGMAAALAWGDWPAAGLFGAAWLLGLGVRLHAARRFRQDLLGAWLHPLGVAVLMALQWFALGAWLVGSQPAWRGRPATA</sequence>
<protein>
    <submittedName>
        <fullName evidence="8">4,4'-diaponeurosporenoate glycosyltransferase</fullName>
        <ecNumber evidence="8">2.4.1.-</ecNumber>
    </submittedName>
</protein>
<dbReference type="Proteomes" id="UP000317429">
    <property type="component" value="Chromosome"/>
</dbReference>
<comment type="subcellular location">
    <subcellularLocation>
        <location evidence="1">Cell membrane</location>
    </subcellularLocation>
</comment>
<dbReference type="GO" id="GO:0005886">
    <property type="term" value="C:plasma membrane"/>
    <property type="evidence" value="ECO:0007669"/>
    <property type="project" value="UniProtKB-SubCell"/>
</dbReference>
<keyword evidence="3 8" id="KW-0328">Glycosyltransferase</keyword>
<dbReference type="PANTHER" id="PTHR43646:SF2">
    <property type="entry name" value="GLYCOSYLTRANSFERASE 2-LIKE DOMAIN-CONTAINING PROTEIN"/>
    <property type="match status" value="1"/>
</dbReference>
<feature type="domain" description="Glycosyltransferase 2-like" evidence="7">
    <location>
        <begin position="42"/>
        <end position="174"/>
    </location>
</feature>
<dbReference type="OrthoDB" id="9806525at2"/>
<name>A0A518DGL7_9BACT</name>
<organism evidence="8 9">
    <name type="scientific">Pirellulimonas nuda</name>
    <dbReference type="NCBI Taxonomy" id="2528009"/>
    <lineage>
        <taxon>Bacteria</taxon>
        <taxon>Pseudomonadati</taxon>
        <taxon>Planctomycetota</taxon>
        <taxon>Planctomycetia</taxon>
        <taxon>Pirellulales</taxon>
        <taxon>Lacipirellulaceae</taxon>
        <taxon>Pirellulimonas</taxon>
    </lineage>
</organism>
<evidence type="ECO:0000256" key="3">
    <source>
        <dbReference type="ARBA" id="ARBA00022676"/>
    </source>
</evidence>
<dbReference type="GO" id="GO:0016757">
    <property type="term" value="F:glycosyltransferase activity"/>
    <property type="evidence" value="ECO:0007669"/>
    <property type="project" value="UniProtKB-KW"/>
</dbReference>
<keyword evidence="6" id="KW-1133">Transmembrane helix</keyword>
<keyword evidence="6" id="KW-0812">Transmembrane</keyword>
<dbReference type="EC" id="2.4.1.-" evidence="8"/>
<dbReference type="RefSeq" id="WP_145289482.1">
    <property type="nucleotide sequence ID" value="NZ_CP036291.1"/>
</dbReference>
<dbReference type="EMBL" id="CP036291">
    <property type="protein sequence ID" value="QDU90618.1"/>
    <property type="molecule type" value="Genomic_DNA"/>
</dbReference>
<dbReference type="Pfam" id="PF00535">
    <property type="entry name" value="Glycos_transf_2"/>
    <property type="match status" value="1"/>
</dbReference>
<feature type="transmembrane region" description="Helical" evidence="6">
    <location>
        <begin position="167"/>
        <end position="186"/>
    </location>
</feature>
<dbReference type="PANTHER" id="PTHR43646">
    <property type="entry name" value="GLYCOSYLTRANSFERASE"/>
    <property type="match status" value="1"/>
</dbReference>
<dbReference type="CDD" id="cd00761">
    <property type="entry name" value="Glyco_tranf_GTA_type"/>
    <property type="match status" value="1"/>
</dbReference>
<keyword evidence="4 8" id="KW-0808">Transferase</keyword>
<dbReference type="SUPFAM" id="SSF53448">
    <property type="entry name" value="Nucleotide-diphospho-sugar transferases"/>
    <property type="match status" value="1"/>
</dbReference>
<evidence type="ECO:0000256" key="1">
    <source>
        <dbReference type="ARBA" id="ARBA00004236"/>
    </source>
</evidence>
<dbReference type="KEGG" id="pnd:Pla175_40270"/>
<evidence type="ECO:0000259" key="7">
    <source>
        <dbReference type="Pfam" id="PF00535"/>
    </source>
</evidence>
<dbReference type="AlphaFoldDB" id="A0A518DGL7"/>
<evidence type="ECO:0000256" key="2">
    <source>
        <dbReference type="ARBA" id="ARBA00022475"/>
    </source>
</evidence>
<reference evidence="8 9" key="1">
    <citation type="submission" date="2019-02" db="EMBL/GenBank/DDBJ databases">
        <title>Deep-cultivation of Planctomycetes and their phenomic and genomic characterization uncovers novel biology.</title>
        <authorList>
            <person name="Wiegand S."/>
            <person name="Jogler M."/>
            <person name="Boedeker C."/>
            <person name="Pinto D."/>
            <person name="Vollmers J."/>
            <person name="Rivas-Marin E."/>
            <person name="Kohn T."/>
            <person name="Peeters S.H."/>
            <person name="Heuer A."/>
            <person name="Rast P."/>
            <person name="Oberbeckmann S."/>
            <person name="Bunk B."/>
            <person name="Jeske O."/>
            <person name="Meyerdierks A."/>
            <person name="Storesund J.E."/>
            <person name="Kallscheuer N."/>
            <person name="Luecker S."/>
            <person name="Lage O.M."/>
            <person name="Pohl T."/>
            <person name="Merkel B.J."/>
            <person name="Hornburger P."/>
            <person name="Mueller R.-W."/>
            <person name="Bruemmer F."/>
            <person name="Labrenz M."/>
            <person name="Spormann A.M."/>
            <person name="Op den Camp H."/>
            <person name="Overmann J."/>
            <person name="Amann R."/>
            <person name="Jetten M.S.M."/>
            <person name="Mascher T."/>
            <person name="Medema M.H."/>
            <person name="Devos D.P."/>
            <person name="Kaster A.-K."/>
            <person name="Ovreas L."/>
            <person name="Rohde M."/>
            <person name="Galperin M.Y."/>
            <person name="Jogler C."/>
        </authorList>
    </citation>
    <scope>NUCLEOTIDE SEQUENCE [LARGE SCALE GENOMIC DNA]</scope>
    <source>
        <strain evidence="8 9">Pla175</strain>
    </source>
</reference>
<accession>A0A518DGL7</accession>
<feature type="transmembrane region" description="Helical" evidence="6">
    <location>
        <begin position="283"/>
        <end position="304"/>
    </location>
</feature>
<keyword evidence="5 6" id="KW-0472">Membrane</keyword>
<proteinExistence type="predicted"/>
<evidence type="ECO:0000256" key="6">
    <source>
        <dbReference type="SAM" id="Phobius"/>
    </source>
</evidence>
<evidence type="ECO:0000313" key="8">
    <source>
        <dbReference type="EMBL" id="QDU90618.1"/>
    </source>
</evidence>
<feature type="transmembrane region" description="Helical" evidence="6">
    <location>
        <begin position="310"/>
        <end position="327"/>
    </location>
</feature>
<gene>
    <name evidence="8" type="primary">crtQ</name>
    <name evidence="8" type="ORF">Pla175_40270</name>
</gene>
<keyword evidence="9" id="KW-1185">Reference proteome</keyword>
<keyword evidence="2" id="KW-1003">Cell membrane</keyword>
<evidence type="ECO:0000256" key="5">
    <source>
        <dbReference type="ARBA" id="ARBA00023136"/>
    </source>
</evidence>
<dbReference type="Gene3D" id="3.90.550.10">
    <property type="entry name" value="Spore Coat Polysaccharide Biosynthesis Protein SpsA, Chain A"/>
    <property type="match status" value="1"/>
</dbReference>
<evidence type="ECO:0000256" key="4">
    <source>
        <dbReference type="ARBA" id="ARBA00022679"/>
    </source>
</evidence>
<dbReference type="InterPro" id="IPR001173">
    <property type="entry name" value="Glyco_trans_2-like"/>
</dbReference>
<evidence type="ECO:0000313" key="9">
    <source>
        <dbReference type="Proteomes" id="UP000317429"/>
    </source>
</evidence>
<dbReference type="InterPro" id="IPR029044">
    <property type="entry name" value="Nucleotide-diphossugar_trans"/>
</dbReference>
<feature type="transmembrane region" description="Helical" evidence="6">
    <location>
        <begin position="339"/>
        <end position="361"/>
    </location>
</feature>